<evidence type="ECO:0000313" key="1">
    <source>
        <dbReference type="EMBL" id="KAI0088789.1"/>
    </source>
</evidence>
<evidence type="ECO:0000313" key="2">
    <source>
        <dbReference type="Proteomes" id="UP001055072"/>
    </source>
</evidence>
<reference evidence="1" key="1">
    <citation type="journal article" date="2021" name="Environ. Microbiol.">
        <title>Gene family expansions and transcriptome signatures uncover fungal adaptations to wood decay.</title>
        <authorList>
            <person name="Hage H."/>
            <person name="Miyauchi S."/>
            <person name="Viragh M."/>
            <person name="Drula E."/>
            <person name="Min B."/>
            <person name="Chaduli D."/>
            <person name="Navarro D."/>
            <person name="Favel A."/>
            <person name="Norest M."/>
            <person name="Lesage-Meessen L."/>
            <person name="Balint B."/>
            <person name="Merenyi Z."/>
            <person name="de Eugenio L."/>
            <person name="Morin E."/>
            <person name="Martinez A.T."/>
            <person name="Baldrian P."/>
            <person name="Stursova M."/>
            <person name="Martinez M.J."/>
            <person name="Novotny C."/>
            <person name="Magnuson J.K."/>
            <person name="Spatafora J.W."/>
            <person name="Maurice S."/>
            <person name="Pangilinan J."/>
            <person name="Andreopoulos W."/>
            <person name="LaButti K."/>
            <person name="Hundley H."/>
            <person name="Na H."/>
            <person name="Kuo A."/>
            <person name="Barry K."/>
            <person name="Lipzen A."/>
            <person name="Henrissat B."/>
            <person name="Riley R."/>
            <person name="Ahrendt S."/>
            <person name="Nagy L.G."/>
            <person name="Grigoriev I.V."/>
            <person name="Martin F."/>
            <person name="Rosso M.N."/>
        </authorList>
    </citation>
    <scope>NUCLEOTIDE SEQUENCE</scope>
    <source>
        <strain evidence="1">CBS 384.51</strain>
    </source>
</reference>
<keyword evidence="2" id="KW-1185">Reference proteome</keyword>
<accession>A0ACB8U3H7</accession>
<dbReference type="EMBL" id="MU274912">
    <property type="protein sequence ID" value="KAI0088789.1"/>
    <property type="molecule type" value="Genomic_DNA"/>
</dbReference>
<sequence length="184" mass="19918">MDTRCRSPIDVSAALDILGRLSISEDMPWNAYDFPAKEHDHLMPDPYAFEEEDAEACDPSLYDPALFTPAVSHPASPLLTSFYHRDKPLPPPPSTPRLSYSPITPASTPSSSPRTSITPSSQPLPRSRPPSTSLPRTHTHVAFPSISSTLSSLSERQSGVEKRSGVIVTETSASDTSSNRSCSP</sequence>
<dbReference type="Proteomes" id="UP001055072">
    <property type="component" value="Unassembled WGS sequence"/>
</dbReference>
<protein>
    <submittedName>
        <fullName evidence="1">Uncharacterized protein</fullName>
    </submittedName>
</protein>
<name>A0ACB8U3H7_9APHY</name>
<proteinExistence type="predicted"/>
<gene>
    <name evidence="1" type="ORF">BDY19DRAFT_147076</name>
</gene>
<comment type="caution">
    <text evidence="1">The sequence shown here is derived from an EMBL/GenBank/DDBJ whole genome shotgun (WGS) entry which is preliminary data.</text>
</comment>
<organism evidence="1 2">
    <name type="scientific">Irpex rosettiformis</name>
    <dbReference type="NCBI Taxonomy" id="378272"/>
    <lineage>
        <taxon>Eukaryota</taxon>
        <taxon>Fungi</taxon>
        <taxon>Dikarya</taxon>
        <taxon>Basidiomycota</taxon>
        <taxon>Agaricomycotina</taxon>
        <taxon>Agaricomycetes</taxon>
        <taxon>Polyporales</taxon>
        <taxon>Irpicaceae</taxon>
        <taxon>Irpex</taxon>
    </lineage>
</organism>